<dbReference type="AlphaFoldDB" id="A0A0N8DU07"/>
<protein>
    <submittedName>
        <fullName evidence="1">Uncharacterized protein</fullName>
    </submittedName>
</protein>
<accession>A0A0N8DU07</accession>
<organism evidence="1">
    <name type="scientific">Daphnia magna</name>
    <dbReference type="NCBI Taxonomy" id="35525"/>
    <lineage>
        <taxon>Eukaryota</taxon>
        <taxon>Metazoa</taxon>
        <taxon>Ecdysozoa</taxon>
        <taxon>Arthropoda</taxon>
        <taxon>Crustacea</taxon>
        <taxon>Branchiopoda</taxon>
        <taxon>Diplostraca</taxon>
        <taxon>Cladocera</taxon>
        <taxon>Anomopoda</taxon>
        <taxon>Daphniidae</taxon>
        <taxon>Daphnia</taxon>
    </lineage>
</organism>
<name>A0A0N8DU07_9CRUS</name>
<reference evidence="1" key="1">
    <citation type="submission" date="2015-10" db="EMBL/GenBank/DDBJ databases">
        <title>EvidentialGene: Evidence-directed Construction of Complete mRNA Transcriptomes without Genomes.</title>
        <authorList>
            <person name="Gilbert D.G."/>
        </authorList>
    </citation>
    <scope>NUCLEOTIDE SEQUENCE</scope>
</reference>
<evidence type="ECO:0000313" key="1">
    <source>
        <dbReference type="EMBL" id="JAN67546.1"/>
    </source>
</evidence>
<proteinExistence type="predicted"/>
<dbReference type="EMBL" id="GDIQ01027191">
    <property type="protein sequence ID" value="JAN67546.1"/>
    <property type="molecule type" value="Transcribed_RNA"/>
</dbReference>
<sequence length="76" mass="8755">MGCTCYIRLRGVIAGYILIIQERACRCKSISHVPTAFLNTTDSRMYTPNVYHLFRMLHVHFLNPNQVCSESIESFS</sequence>